<name>A0A6J6VKN7_9ZZZZ</name>
<dbReference type="Pfam" id="PF22802">
    <property type="entry name" value="RsiG"/>
    <property type="match status" value="1"/>
</dbReference>
<evidence type="ECO:0000256" key="1">
    <source>
        <dbReference type="SAM" id="MobiDB-lite"/>
    </source>
</evidence>
<feature type="domain" description="RsiG-like" evidence="2">
    <location>
        <begin position="32"/>
        <end position="71"/>
    </location>
</feature>
<gene>
    <name evidence="3" type="ORF">UFOPK2938_00209</name>
</gene>
<proteinExistence type="predicted"/>
<feature type="compositionally biased region" description="Low complexity" evidence="1">
    <location>
        <begin position="8"/>
        <end position="19"/>
    </location>
</feature>
<evidence type="ECO:0000313" key="3">
    <source>
        <dbReference type="EMBL" id="CAB4771949.1"/>
    </source>
</evidence>
<protein>
    <submittedName>
        <fullName evidence="3">Unannotated protein</fullName>
    </submittedName>
</protein>
<evidence type="ECO:0000259" key="2">
    <source>
        <dbReference type="Pfam" id="PF22802"/>
    </source>
</evidence>
<feature type="region of interest" description="Disordered" evidence="1">
    <location>
        <begin position="1"/>
        <end position="26"/>
    </location>
</feature>
<dbReference type="EMBL" id="CAEZZX010000023">
    <property type="protein sequence ID" value="CAB4771949.1"/>
    <property type="molecule type" value="Genomic_DNA"/>
</dbReference>
<accession>A0A6J6VKN7</accession>
<organism evidence="3">
    <name type="scientific">freshwater metagenome</name>
    <dbReference type="NCBI Taxonomy" id="449393"/>
    <lineage>
        <taxon>unclassified sequences</taxon>
        <taxon>metagenomes</taxon>
        <taxon>ecological metagenomes</taxon>
    </lineage>
</organism>
<sequence>MSTTEVSRPAANAATPARRAPADRTVPERSVEFAHLDLAGLRAYRKNLDAEEHRVSYWRRLIQARLDLLRTNSDGLSQFDHLQGAFAEDRPARGRTALLTVLPDNDIPPIPDLQSLWNQAVDINNAAACHELAQELSFAEFQLSTYRQALHRRLARATDELIARYHEDPLQCLVALPLKAGAA</sequence>
<dbReference type="AlphaFoldDB" id="A0A6J6VKN7"/>
<reference evidence="3" key="1">
    <citation type="submission" date="2020-05" db="EMBL/GenBank/DDBJ databases">
        <authorList>
            <person name="Chiriac C."/>
            <person name="Salcher M."/>
            <person name="Ghai R."/>
            <person name="Kavagutti S V."/>
        </authorList>
    </citation>
    <scope>NUCLEOTIDE SEQUENCE</scope>
</reference>
<dbReference type="InterPro" id="IPR055209">
    <property type="entry name" value="RsiG-like_dom"/>
</dbReference>